<feature type="region of interest" description="Disordered" evidence="4">
    <location>
        <begin position="363"/>
        <end position="447"/>
    </location>
</feature>
<dbReference type="InterPro" id="IPR012334">
    <property type="entry name" value="Pectin_lyas_fold"/>
</dbReference>
<protein>
    <submittedName>
        <fullName evidence="7">Nitrous oxide reductase family maturation protein NosD</fullName>
    </submittedName>
</protein>
<dbReference type="InterPro" id="IPR011050">
    <property type="entry name" value="Pectin_lyase_fold/virulence"/>
</dbReference>
<dbReference type="Proteomes" id="UP001611548">
    <property type="component" value="Unassembled WGS sequence"/>
</dbReference>
<evidence type="ECO:0000256" key="4">
    <source>
        <dbReference type="SAM" id="MobiDB-lite"/>
    </source>
</evidence>
<dbReference type="InterPro" id="IPR007742">
    <property type="entry name" value="NosD_dom"/>
</dbReference>
<gene>
    <name evidence="7" type="ORF">ACH429_02740</name>
</gene>
<organism evidence="7 8">
    <name type="scientific">Streptomyces pathocidini</name>
    <dbReference type="NCBI Taxonomy" id="1650571"/>
    <lineage>
        <taxon>Bacteria</taxon>
        <taxon>Bacillati</taxon>
        <taxon>Actinomycetota</taxon>
        <taxon>Actinomycetes</taxon>
        <taxon>Kitasatosporales</taxon>
        <taxon>Streptomycetaceae</taxon>
        <taxon>Streptomyces</taxon>
    </lineage>
</organism>
<name>A0ABW7UK58_9ACTN</name>
<dbReference type="InterPro" id="IPR022441">
    <property type="entry name" value="Para_beta_helix_rpt-2"/>
</dbReference>
<proteinExistence type="predicted"/>
<comment type="pathway">
    <text evidence="1">Protein modification; protein ubiquitination.</text>
</comment>
<keyword evidence="2" id="KW-0677">Repeat</keyword>
<dbReference type="Gene3D" id="2.160.20.10">
    <property type="entry name" value="Single-stranded right-handed beta-helix, Pectin lyase-like"/>
    <property type="match status" value="1"/>
</dbReference>
<dbReference type="InterPro" id="IPR006626">
    <property type="entry name" value="PbH1"/>
</dbReference>
<dbReference type="PANTHER" id="PTHR22990:SF15">
    <property type="entry name" value="F-BOX ONLY PROTEIN 10"/>
    <property type="match status" value="1"/>
</dbReference>
<keyword evidence="5" id="KW-0732">Signal</keyword>
<evidence type="ECO:0000256" key="1">
    <source>
        <dbReference type="ARBA" id="ARBA00004906"/>
    </source>
</evidence>
<evidence type="ECO:0000256" key="3">
    <source>
        <dbReference type="ARBA" id="ARBA00022786"/>
    </source>
</evidence>
<evidence type="ECO:0000256" key="5">
    <source>
        <dbReference type="SAM" id="SignalP"/>
    </source>
</evidence>
<feature type="chain" id="PRO_5045577510" evidence="5">
    <location>
        <begin position="21"/>
        <end position="447"/>
    </location>
</feature>
<accession>A0ABW7UK58</accession>
<comment type="caution">
    <text evidence="7">The sequence shown here is derived from an EMBL/GenBank/DDBJ whole genome shotgun (WGS) entry which is preliminary data.</text>
</comment>
<feature type="region of interest" description="Disordered" evidence="4">
    <location>
        <begin position="132"/>
        <end position="151"/>
    </location>
</feature>
<evidence type="ECO:0000256" key="2">
    <source>
        <dbReference type="ARBA" id="ARBA00022737"/>
    </source>
</evidence>
<feature type="domain" description="Periplasmic copper-binding protein NosD beta helix" evidence="6">
    <location>
        <begin position="168"/>
        <end position="339"/>
    </location>
</feature>
<dbReference type="PROSITE" id="PS51257">
    <property type="entry name" value="PROKAR_LIPOPROTEIN"/>
    <property type="match status" value="1"/>
</dbReference>
<evidence type="ECO:0000313" key="7">
    <source>
        <dbReference type="EMBL" id="MFI1963054.1"/>
    </source>
</evidence>
<dbReference type="PANTHER" id="PTHR22990">
    <property type="entry name" value="F-BOX ONLY PROTEIN"/>
    <property type="match status" value="1"/>
</dbReference>
<dbReference type="RefSeq" id="WP_240483352.1">
    <property type="nucleotide sequence ID" value="NZ_JBIRWE010000001.1"/>
</dbReference>
<dbReference type="InterPro" id="IPR051550">
    <property type="entry name" value="SCF-Subunits/Alg-Epimerases"/>
</dbReference>
<dbReference type="SUPFAM" id="SSF51126">
    <property type="entry name" value="Pectin lyase-like"/>
    <property type="match status" value="1"/>
</dbReference>
<feature type="signal peptide" evidence="5">
    <location>
        <begin position="1"/>
        <end position="20"/>
    </location>
</feature>
<sequence length="447" mass="46717">MFRGRIALFICLLGMLLAAAGCAPSNEEEGAAKARTPQTIRVPRDARTIGIAVGRARPGDLVLVSPGVYHETVRIPADRIVLRGTDRNRVIIDGQGTRRNGVVVTGSGVAVENLTVRDHLLNGVLVTGMESQDGQGLARGSSGYERLDPEKSPPLQGFRVSYVTSARNGLYGIYAFNAHNGRLDHNHTSGGADSGLYVGQCKPCNVVVSDNVAEYNAVGYEGTNASEKMWVLRNRLTHNRVGMTVNSDYLEAFVPQHSAVVAGNLITDNAEPKTPQQADGGFGIGIGLAGSQRNTVRNNRIEGNPRAGLVLMSAEDVPPTGNTISSNTFSRNGVDAVHAASDRAPGKGNCLTDNALSTTAPKALAAQPQCSTDADGPVMTSATPPTQPAAPAGIPFRMVPEPPQQPQMPGGATAPVRPATGLPGPVDADRVPLPGRDLLAAHSRSGS</sequence>
<keyword evidence="8" id="KW-1185">Reference proteome</keyword>
<evidence type="ECO:0000259" key="6">
    <source>
        <dbReference type="Pfam" id="PF05048"/>
    </source>
</evidence>
<keyword evidence="3" id="KW-0833">Ubl conjugation pathway</keyword>
<evidence type="ECO:0000313" key="8">
    <source>
        <dbReference type="Proteomes" id="UP001611548"/>
    </source>
</evidence>
<dbReference type="SMART" id="SM00710">
    <property type="entry name" value="PbH1"/>
    <property type="match status" value="7"/>
</dbReference>
<reference evidence="7 8" key="1">
    <citation type="submission" date="2024-10" db="EMBL/GenBank/DDBJ databases">
        <title>The Natural Products Discovery Center: Release of the First 8490 Sequenced Strains for Exploring Actinobacteria Biosynthetic Diversity.</title>
        <authorList>
            <person name="Kalkreuter E."/>
            <person name="Kautsar S.A."/>
            <person name="Yang D."/>
            <person name="Bader C.D."/>
            <person name="Teijaro C.N."/>
            <person name="Fluegel L."/>
            <person name="Davis C.M."/>
            <person name="Simpson J.R."/>
            <person name="Lauterbach L."/>
            <person name="Steele A.D."/>
            <person name="Gui C."/>
            <person name="Meng S."/>
            <person name="Li G."/>
            <person name="Viehrig K."/>
            <person name="Ye F."/>
            <person name="Su P."/>
            <person name="Kiefer A.F."/>
            <person name="Nichols A."/>
            <person name="Cepeda A.J."/>
            <person name="Yan W."/>
            <person name="Fan B."/>
            <person name="Jiang Y."/>
            <person name="Adhikari A."/>
            <person name="Zheng C.-J."/>
            <person name="Schuster L."/>
            <person name="Cowan T.M."/>
            <person name="Smanski M.J."/>
            <person name="Chevrette M.G."/>
            <person name="De Carvalho L.P.S."/>
            <person name="Shen B."/>
        </authorList>
    </citation>
    <scope>NUCLEOTIDE SEQUENCE [LARGE SCALE GENOMIC DNA]</scope>
    <source>
        <strain evidence="7 8">NPDC020327</strain>
    </source>
</reference>
<dbReference type="Pfam" id="PF05048">
    <property type="entry name" value="NosD"/>
    <property type="match status" value="1"/>
</dbReference>
<dbReference type="NCBIfam" id="TIGR03804">
    <property type="entry name" value="para_beta_helix"/>
    <property type="match status" value="1"/>
</dbReference>
<dbReference type="EMBL" id="JBIRWE010000001">
    <property type="protein sequence ID" value="MFI1963054.1"/>
    <property type="molecule type" value="Genomic_DNA"/>
</dbReference>